<gene>
    <name evidence="8" type="ORF">V9T40_013407</name>
</gene>
<dbReference type="InterPro" id="IPR013083">
    <property type="entry name" value="Znf_RING/FYVE/PHD"/>
</dbReference>
<accession>A0AAN9TLS3</accession>
<keyword evidence="1" id="KW-0479">Metal-binding</keyword>
<dbReference type="InterPro" id="IPR012677">
    <property type="entry name" value="Nucleotide-bd_a/b_plait_sf"/>
</dbReference>
<evidence type="ECO:0000256" key="2">
    <source>
        <dbReference type="ARBA" id="ARBA00022771"/>
    </source>
</evidence>
<proteinExistence type="predicted"/>
<name>A0AAN9TLS3_9HEMI</name>
<dbReference type="InterPro" id="IPR032296">
    <property type="entry name" value="CEBP_ZZ"/>
</dbReference>
<feature type="compositionally biased region" description="Acidic residues" evidence="6">
    <location>
        <begin position="202"/>
        <end position="214"/>
    </location>
</feature>
<dbReference type="SUPFAM" id="SSF54928">
    <property type="entry name" value="RNA-binding domain, RBD"/>
    <property type="match status" value="1"/>
</dbReference>
<dbReference type="Pfam" id="PF11789">
    <property type="entry name" value="zf-Nse"/>
    <property type="match status" value="1"/>
</dbReference>
<dbReference type="PROSITE" id="PS51044">
    <property type="entry name" value="ZF_SP_RING"/>
    <property type="match status" value="1"/>
</dbReference>
<feature type="compositionally biased region" description="Acidic residues" evidence="6">
    <location>
        <begin position="387"/>
        <end position="412"/>
    </location>
</feature>
<dbReference type="PANTHER" id="PTHR12566">
    <property type="entry name" value="CYTOPLASMIC POLYADENYLATION ELEMENT BINDING PROTEIN CPEB"/>
    <property type="match status" value="1"/>
</dbReference>
<protein>
    <recommendedName>
        <fullName evidence="7">SP-RING-type domain-containing protein</fullName>
    </recommendedName>
</protein>
<dbReference type="EMBL" id="JBBCAQ010000018">
    <property type="protein sequence ID" value="KAK7595582.1"/>
    <property type="molecule type" value="Genomic_DNA"/>
</dbReference>
<dbReference type="InterPro" id="IPR038446">
    <property type="entry name" value="CEBP_ZZ_sf"/>
</dbReference>
<keyword evidence="4" id="KW-0694">RNA-binding</keyword>
<keyword evidence="9" id="KW-1185">Reference proteome</keyword>
<evidence type="ECO:0000256" key="6">
    <source>
        <dbReference type="SAM" id="MobiDB-lite"/>
    </source>
</evidence>
<evidence type="ECO:0000256" key="5">
    <source>
        <dbReference type="PROSITE-ProRule" id="PRU00452"/>
    </source>
</evidence>
<dbReference type="PANTHER" id="PTHR12566:SF9">
    <property type="entry name" value="CYTOPLASMIC POLYADENYLATION ELEMENT-BINDING PROTEIN 1"/>
    <property type="match status" value="1"/>
</dbReference>
<dbReference type="InterPro" id="IPR035979">
    <property type="entry name" value="RBD_domain_sf"/>
</dbReference>
<dbReference type="Gene3D" id="4.10.640.40">
    <property type="entry name" value="Cytoplasmic polyadenylation element-binding protein, ZZ domain"/>
    <property type="match status" value="1"/>
</dbReference>
<dbReference type="Proteomes" id="UP001367676">
    <property type="component" value="Unassembled WGS sequence"/>
</dbReference>
<dbReference type="GO" id="GO:0043005">
    <property type="term" value="C:neuron projection"/>
    <property type="evidence" value="ECO:0007669"/>
    <property type="project" value="TreeGrafter"/>
</dbReference>
<comment type="caution">
    <text evidence="8">The sequence shown here is derived from an EMBL/GenBank/DDBJ whole genome shotgun (WGS) entry which is preliminary data.</text>
</comment>
<keyword evidence="2 5" id="KW-0863">Zinc-finger</keyword>
<dbReference type="CDD" id="cd16651">
    <property type="entry name" value="SPL-RING_NSE2"/>
    <property type="match status" value="1"/>
</dbReference>
<dbReference type="GO" id="GO:0008270">
    <property type="term" value="F:zinc ion binding"/>
    <property type="evidence" value="ECO:0007669"/>
    <property type="project" value="UniProtKB-KW"/>
</dbReference>
<evidence type="ECO:0000313" key="9">
    <source>
        <dbReference type="Proteomes" id="UP001367676"/>
    </source>
</evidence>
<dbReference type="InterPro" id="IPR034819">
    <property type="entry name" value="CPEB"/>
</dbReference>
<evidence type="ECO:0000256" key="4">
    <source>
        <dbReference type="ARBA" id="ARBA00022884"/>
    </source>
</evidence>
<sequence>MAAVTTDVLSNMLRSSLTDLKSFVEILNAELTEEGQGDEGRVTHKDDINRLLNAFGESEAYLEKSAKCLQNVEMQINNRFDTENQLVDQKALNQEIGDIIKIIDGKERQGDDDRALPNVDVDENKIGQALEAVEDILDEYHPLKLGEDDEDNERNEEEEERISKRLETMQKKAMSKLEKRMSNVGAEDDEEFAAGLDRDNELTDSSEDEAIDYDSLEKCANKPGGSNNKAKKKDMDARLKHLWNNYKQQLENVQSLNTEQLFTDALNNQQNVDRNNLKYFSQFNKPIMELFSKEAIVVLGSSMNYVDPISKRDITQPVRNKICNHIYEKDTIYGIMKGKKSMRCPLPGCSCSSFTINDLEEDEDIATRISQSLAKKKTSVEASVPQDTEDMETEDEDDGDTMEADTENDDTQSQESTKLRLFLLADEMMKAVLLGEIWQNENEKWSKMDSNCDVEQIGLQIRIRREKLQAVHMSPGKFQESSFSVKMRNEMMKAVLLGEIWQNENEKWSKMDSNCDVEQSGLQIRIRREKLHTVHMSPGKFQESSFSVKMRNEMMKAALLGEIWQNENEKWSKMDSNCDVEQIGLQIRIRREKLHTVHMSPVILMSFFKYFHRRTRPKEVQVIPWSVKDSNYSVKTFQKLDPLKTIFVGALHGMMNAEGLFRVMNDFYGGVLYTGIDTTKNKYPSGSGRVTFTDYKNYAKAVAAAFGDKKFSNFFSLLDPYLEETPCSLCHIQLGPYFCRGNGYFRYLCTNCWSLHNTSLKSHKPLMGNSKHGGQMNAITVLH</sequence>
<dbReference type="Pfam" id="PF16366">
    <property type="entry name" value="CEBP_ZZ"/>
    <property type="match status" value="1"/>
</dbReference>
<dbReference type="InterPro" id="IPR004181">
    <property type="entry name" value="Znf_MIZ"/>
</dbReference>
<feature type="region of interest" description="Disordered" evidence="6">
    <location>
        <begin position="180"/>
        <end position="233"/>
    </location>
</feature>
<dbReference type="GO" id="GO:0005634">
    <property type="term" value="C:nucleus"/>
    <property type="evidence" value="ECO:0007669"/>
    <property type="project" value="TreeGrafter"/>
</dbReference>
<dbReference type="GO" id="GO:0005737">
    <property type="term" value="C:cytoplasm"/>
    <property type="evidence" value="ECO:0007669"/>
    <property type="project" value="TreeGrafter"/>
</dbReference>
<dbReference type="Gene3D" id="3.30.40.10">
    <property type="entry name" value="Zinc/RING finger domain, C3HC4 (zinc finger)"/>
    <property type="match status" value="1"/>
</dbReference>
<dbReference type="Gene3D" id="3.30.70.330">
    <property type="match status" value="1"/>
</dbReference>
<feature type="compositionally biased region" description="Acidic residues" evidence="6">
    <location>
        <begin position="147"/>
        <end position="160"/>
    </location>
</feature>
<dbReference type="AlphaFoldDB" id="A0AAN9TLS3"/>
<dbReference type="GO" id="GO:0003730">
    <property type="term" value="F:mRNA 3'-UTR binding"/>
    <property type="evidence" value="ECO:0007669"/>
    <property type="project" value="InterPro"/>
</dbReference>
<keyword evidence="3" id="KW-0862">Zinc</keyword>
<evidence type="ECO:0000259" key="7">
    <source>
        <dbReference type="PROSITE" id="PS51044"/>
    </source>
</evidence>
<dbReference type="GO" id="GO:0043022">
    <property type="term" value="F:ribosome binding"/>
    <property type="evidence" value="ECO:0007669"/>
    <property type="project" value="TreeGrafter"/>
</dbReference>
<dbReference type="GO" id="GO:0045202">
    <property type="term" value="C:synapse"/>
    <property type="evidence" value="ECO:0007669"/>
    <property type="project" value="TreeGrafter"/>
</dbReference>
<reference evidence="8 9" key="1">
    <citation type="submission" date="2024-03" db="EMBL/GenBank/DDBJ databases">
        <title>Adaptation during the transition from Ophiocordyceps entomopathogen to insect associate is accompanied by gene loss and intensified selection.</title>
        <authorList>
            <person name="Ward C.M."/>
            <person name="Onetto C.A."/>
            <person name="Borneman A.R."/>
        </authorList>
    </citation>
    <scope>NUCLEOTIDE SEQUENCE [LARGE SCALE GENOMIC DNA]</scope>
    <source>
        <strain evidence="8">AWRI1</strain>
        <tissue evidence="8">Single Adult Female</tissue>
    </source>
</reference>
<feature type="region of interest" description="Disordered" evidence="6">
    <location>
        <begin position="141"/>
        <end position="167"/>
    </location>
</feature>
<dbReference type="GO" id="GO:0000900">
    <property type="term" value="F:mRNA regulatory element binding translation repressor activity"/>
    <property type="evidence" value="ECO:0007669"/>
    <property type="project" value="TreeGrafter"/>
</dbReference>
<feature type="domain" description="SP-RING-type" evidence="7">
    <location>
        <begin position="292"/>
        <end position="374"/>
    </location>
</feature>
<evidence type="ECO:0000313" key="8">
    <source>
        <dbReference type="EMBL" id="KAK7595582.1"/>
    </source>
</evidence>
<organism evidence="8 9">
    <name type="scientific">Parthenolecanium corni</name>
    <dbReference type="NCBI Taxonomy" id="536013"/>
    <lineage>
        <taxon>Eukaryota</taxon>
        <taxon>Metazoa</taxon>
        <taxon>Ecdysozoa</taxon>
        <taxon>Arthropoda</taxon>
        <taxon>Hexapoda</taxon>
        <taxon>Insecta</taxon>
        <taxon>Pterygota</taxon>
        <taxon>Neoptera</taxon>
        <taxon>Paraneoptera</taxon>
        <taxon>Hemiptera</taxon>
        <taxon>Sternorrhyncha</taxon>
        <taxon>Coccoidea</taxon>
        <taxon>Coccidae</taxon>
        <taxon>Parthenolecanium</taxon>
    </lineage>
</organism>
<feature type="region of interest" description="Disordered" evidence="6">
    <location>
        <begin position="376"/>
        <end position="416"/>
    </location>
</feature>
<evidence type="ECO:0000256" key="1">
    <source>
        <dbReference type="ARBA" id="ARBA00022723"/>
    </source>
</evidence>
<dbReference type="GO" id="GO:0008135">
    <property type="term" value="F:translation factor activity, RNA binding"/>
    <property type="evidence" value="ECO:0007669"/>
    <property type="project" value="TreeGrafter"/>
</dbReference>
<dbReference type="GO" id="GO:2000766">
    <property type="term" value="P:negative regulation of cytoplasmic translation"/>
    <property type="evidence" value="ECO:0007669"/>
    <property type="project" value="TreeGrafter"/>
</dbReference>
<evidence type="ECO:0000256" key="3">
    <source>
        <dbReference type="ARBA" id="ARBA00022833"/>
    </source>
</evidence>